<accession>A0A9P6LRK9</accession>
<reference evidence="1" key="1">
    <citation type="journal article" date="2020" name="Fungal Divers.">
        <title>Resolving the Mortierellaceae phylogeny through synthesis of multi-gene phylogenetics and phylogenomics.</title>
        <authorList>
            <person name="Vandepol N."/>
            <person name="Liber J."/>
            <person name="Desiro A."/>
            <person name="Na H."/>
            <person name="Kennedy M."/>
            <person name="Barry K."/>
            <person name="Grigoriev I.V."/>
            <person name="Miller A.N."/>
            <person name="O'Donnell K."/>
            <person name="Stajich J.E."/>
            <person name="Bonito G."/>
        </authorList>
    </citation>
    <scope>NUCLEOTIDE SEQUENCE</scope>
    <source>
        <strain evidence="1">MES-2147</strain>
    </source>
</reference>
<organism evidence="1 2">
    <name type="scientific">Modicella reniformis</name>
    <dbReference type="NCBI Taxonomy" id="1440133"/>
    <lineage>
        <taxon>Eukaryota</taxon>
        <taxon>Fungi</taxon>
        <taxon>Fungi incertae sedis</taxon>
        <taxon>Mucoromycota</taxon>
        <taxon>Mortierellomycotina</taxon>
        <taxon>Mortierellomycetes</taxon>
        <taxon>Mortierellales</taxon>
        <taxon>Mortierellaceae</taxon>
        <taxon>Modicella</taxon>
    </lineage>
</organism>
<dbReference type="EMBL" id="JAAAHW010011156">
    <property type="protein sequence ID" value="KAF9920870.1"/>
    <property type="molecule type" value="Genomic_DNA"/>
</dbReference>
<protein>
    <submittedName>
        <fullName evidence="1">Uncharacterized protein</fullName>
    </submittedName>
</protein>
<name>A0A9P6LRK9_9FUNG</name>
<dbReference type="AlphaFoldDB" id="A0A9P6LRK9"/>
<comment type="caution">
    <text evidence="1">The sequence shown here is derived from an EMBL/GenBank/DDBJ whole genome shotgun (WGS) entry which is preliminary data.</text>
</comment>
<feature type="non-terminal residue" evidence="1">
    <location>
        <position position="280"/>
    </location>
</feature>
<evidence type="ECO:0000313" key="1">
    <source>
        <dbReference type="EMBL" id="KAF9920870.1"/>
    </source>
</evidence>
<proteinExistence type="predicted"/>
<dbReference type="OrthoDB" id="2360932at2759"/>
<gene>
    <name evidence="1" type="ORF">BGZ65_010865</name>
</gene>
<evidence type="ECO:0000313" key="2">
    <source>
        <dbReference type="Proteomes" id="UP000749646"/>
    </source>
</evidence>
<sequence length="280" mass="31226">MTPSLNPLQLPEIRARLSRFVLFKDVFACVLVNKSWSKDFTHVFWHTVDLTTHKGFQDLDRQLIAKNGQYIRVVKNISTVQELASLDHPSVSSLCSLMVVTRQDPRCQAYVADILRRNIMSLESLTIHASSTNNQASSSSQPPVYVSLDSFASLSAVQATTDISSGTRSINSNIRSSTATSNLKSLDVRGLAISRGTFTSLLKACPDLHLLAISETVIFSDRCDETEFFKHPQYFTLIAPMKQVFEPDPQKPDAPPLLAHFPKTICWRVGESLPQQESSR</sequence>
<dbReference type="Proteomes" id="UP000749646">
    <property type="component" value="Unassembled WGS sequence"/>
</dbReference>
<keyword evidence="2" id="KW-1185">Reference proteome</keyword>